<sequence length="516" mass="56431">MSDINSDIDNLLAIDNDKDLKRGSVPEENIEELELNSSPVLTKHTVVTSPWSRLGIIAVPFGLSFLAIFWLLNGIFNPAQQSIKTTKQPQDSSEAVEKAEQKDGDVYALLALDQQEEELSKINNNKTQKPQVDPKTNKTQNIASTPTQKAPRLVQRYNQPETLKTTSRVSRSKEPPRSFVTARASNPTSSITSTTRVQKALDPTAEFNRLRNIGSYGLIAYADSSVGESTMPDPALTTSSQQVEPKSSDSADNSESTQTTSTEATEKSIEKIRPWWQSQSVNNYLSQEDQIIQEQQTRYLTVGEFASGVLITPVVKQQADTRNQSQQTDDGKRFVAKLTQDLRDNYGNVAIASGSLLAVEVVSIDGSNYAQVQVTSIIKDKTEYPISSGAMTVQGSGGKPLIAKKFQNKGGEIAQYDLTVGLVGGLAKVGEVINQPDVQQSIQNGFGDGFSSNTTIQNNRRNIGGAFLNGAFGKLGDIVSRRAERSTQEILARPNVWFIPQGTKVTFIVNRTLELP</sequence>
<feature type="compositionally biased region" description="Polar residues" evidence="1">
    <location>
        <begin position="183"/>
        <end position="197"/>
    </location>
</feature>
<dbReference type="EMBL" id="LXQD01000036">
    <property type="protein sequence ID" value="RCJ40909.1"/>
    <property type="molecule type" value="Genomic_DNA"/>
</dbReference>
<organism evidence="3 4">
    <name type="scientific">Nostoc minutum NIES-26</name>
    <dbReference type="NCBI Taxonomy" id="1844469"/>
    <lineage>
        <taxon>Bacteria</taxon>
        <taxon>Bacillati</taxon>
        <taxon>Cyanobacteriota</taxon>
        <taxon>Cyanophyceae</taxon>
        <taxon>Nostocales</taxon>
        <taxon>Nostocaceae</taxon>
        <taxon>Nostoc</taxon>
    </lineage>
</organism>
<keyword evidence="2" id="KW-0812">Transmembrane</keyword>
<feature type="region of interest" description="Disordered" evidence="1">
    <location>
        <begin position="228"/>
        <end position="267"/>
    </location>
</feature>
<evidence type="ECO:0008006" key="5">
    <source>
        <dbReference type="Google" id="ProtNLM"/>
    </source>
</evidence>
<proteinExistence type="predicted"/>
<keyword evidence="2" id="KW-0472">Membrane</keyword>
<keyword evidence="4" id="KW-1185">Reference proteome</keyword>
<protein>
    <recommendedName>
        <fullName evidence="5">Bacterial conjugation TrbI-like protein</fullName>
    </recommendedName>
</protein>
<dbReference type="Proteomes" id="UP000252107">
    <property type="component" value="Unassembled WGS sequence"/>
</dbReference>
<feature type="compositionally biased region" description="Low complexity" evidence="1">
    <location>
        <begin position="254"/>
        <end position="263"/>
    </location>
</feature>
<evidence type="ECO:0000256" key="1">
    <source>
        <dbReference type="SAM" id="MobiDB-lite"/>
    </source>
</evidence>
<dbReference type="AlphaFoldDB" id="A0A367RY63"/>
<reference evidence="3" key="1">
    <citation type="submission" date="2016-04" db="EMBL/GenBank/DDBJ databases">
        <authorList>
            <person name="Tabuchi Yagui T.R."/>
        </authorList>
    </citation>
    <scope>NUCLEOTIDE SEQUENCE [LARGE SCALE GENOMIC DNA]</scope>
    <source>
        <strain evidence="3">NIES-26</strain>
    </source>
</reference>
<gene>
    <name evidence="3" type="ORF">A6770_37030</name>
</gene>
<name>A0A367RY63_9NOSO</name>
<feature type="compositionally biased region" description="Polar residues" evidence="1">
    <location>
        <begin position="236"/>
        <end position="253"/>
    </location>
</feature>
<dbReference type="Pfam" id="PF03743">
    <property type="entry name" value="TrbI"/>
    <property type="match status" value="1"/>
</dbReference>
<feature type="compositionally biased region" description="Polar residues" evidence="1">
    <location>
        <begin position="137"/>
        <end position="148"/>
    </location>
</feature>
<feature type="transmembrane region" description="Helical" evidence="2">
    <location>
        <begin position="51"/>
        <end position="72"/>
    </location>
</feature>
<keyword evidence="2" id="KW-1133">Transmembrane helix</keyword>
<feature type="region of interest" description="Disordered" evidence="1">
    <location>
        <begin position="122"/>
        <end position="197"/>
    </location>
</feature>
<feature type="compositionally biased region" description="Polar residues" evidence="1">
    <location>
        <begin position="156"/>
        <end position="169"/>
    </location>
</feature>
<evidence type="ECO:0000313" key="4">
    <source>
        <dbReference type="Proteomes" id="UP000252107"/>
    </source>
</evidence>
<accession>A0A367RY63</accession>
<evidence type="ECO:0000256" key="2">
    <source>
        <dbReference type="SAM" id="Phobius"/>
    </source>
</evidence>
<dbReference type="InterPro" id="IPR005498">
    <property type="entry name" value="T4SS_VirB10/TraB/TrbI"/>
</dbReference>
<evidence type="ECO:0000313" key="3">
    <source>
        <dbReference type="EMBL" id="RCJ40909.1"/>
    </source>
</evidence>
<comment type="caution">
    <text evidence="3">The sequence shown here is derived from an EMBL/GenBank/DDBJ whole genome shotgun (WGS) entry which is preliminary data.</text>
</comment>